<evidence type="ECO:0000313" key="2">
    <source>
        <dbReference type="EMBL" id="KEQ15031.1"/>
    </source>
</evidence>
<keyword evidence="1" id="KW-0812">Transmembrane</keyword>
<proteinExistence type="predicted"/>
<sequence>MKSRILKLIHLGSLILWLGPALGSWLVLRYSQQKAGELSATTSLIYKVFFFTITLEHLAFVSLLASGFMLAYSYHLFSLEWLHYKLAIVLLIVVPLEVVDVWLGNWKIQKLINKRNSGNRLSERENAYIHFYHKTFTYIALVAIPVSVMAIMWFAITKTV</sequence>
<comment type="caution">
    <text evidence="2">The sequence shown here is derived from an EMBL/GenBank/DDBJ whole genome shotgun (WGS) entry which is preliminary data.</text>
</comment>
<dbReference type="eggNOG" id="ENOG5032WQJ">
    <property type="taxonomic scope" value="Bacteria"/>
</dbReference>
<dbReference type="AlphaFoldDB" id="A0A081N9A8"/>
<reference evidence="2 3" key="1">
    <citation type="submission" date="2014-06" db="EMBL/GenBank/DDBJ databases">
        <title>Whole Genome Sequences of Three Symbiotic Endozoicomonas Bacteria.</title>
        <authorList>
            <person name="Neave M.J."/>
            <person name="Apprill A."/>
            <person name="Voolstra C.R."/>
        </authorList>
    </citation>
    <scope>NUCLEOTIDE SEQUENCE [LARGE SCALE GENOMIC DNA]</scope>
    <source>
        <strain evidence="2 3">DSM 25634</strain>
    </source>
</reference>
<keyword evidence="3" id="KW-1185">Reference proteome</keyword>
<evidence type="ECO:0000313" key="3">
    <source>
        <dbReference type="Proteomes" id="UP000028073"/>
    </source>
</evidence>
<feature type="transmembrane region" description="Helical" evidence="1">
    <location>
        <begin position="47"/>
        <end position="72"/>
    </location>
</feature>
<accession>A0A081N9A8</accession>
<feature type="transmembrane region" description="Helical" evidence="1">
    <location>
        <begin position="136"/>
        <end position="156"/>
    </location>
</feature>
<feature type="transmembrane region" description="Helical" evidence="1">
    <location>
        <begin position="84"/>
        <end position="103"/>
    </location>
</feature>
<name>A0A081N9A8_9GAMM</name>
<dbReference type="InterPro" id="IPR018729">
    <property type="entry name" value="DUF2269_transmembrane"/>
</dbReference>
<protein>
    <recommendedName>
        <fullName evidence="4">DUF2269 domain-containing protein</fullName>
    </recommendedName>
</protein>
<dbReference type="Proteomes" id="UP000028073">
    <property type="component" value="Unassembled WGS sequence"/>
</dbReference>
<evidence type="ECO:0000256" key="1">
    <source>
        <dbReference type="SAM" id="Phobius"/>
    </source>
</evidence>
<keyword evidence="1" id="KW-1133">Transmembrane helix</keyword>
<dbReference type="Pfam" id="PF10027">
    <property type="entry name" value="DUF2269"/>
    <property type="match status" value="1"/>
</dbReference>
<keyword evidence="1" id="KW-0472">Membrane</keyword>
<gene>
    <name evidence="2" type="ORF">GZ78_24430</name>
</gene>
<organism evidence="2 3">
    <name type="scientific">Endozoicomonas numazuensis</name>
    <dbReference type="NCBI Taxonomy" id="1137799"/>
    <lineage>
        <taxon>Bacteria</taxon>
        <taxon>Pseudomonadati</taxon>
        <taxon>Pseudomonadota</taxon>
        <taxon>Gammaproteobacteria</taxon>
        <taxon>Oceanospirillales</taxon>
        <taxon>Endozoicomonadaceae</taxon>
        <taxon>Endozoicomonas</taxon>
    </lineage>
</organism>
<dbReference type="EMBL" id="JOKH01000007">
    <property type="protein sequence ID" value="KEQ15031.1"/>
    <property type="molecule type" value="Genomic_DNA"/>
</dbReference>
<evidence type="ECO:0008006" key="4">
    <source>
        <dbReference type="Google" id="ProtNLM"/>
    </source>
</evidence>